<organism evidence="1 2">
    <name type="scientific">Puniceispirillum marinum (strain IMCC1322)</name>
    <dbReference type="NCBI Taxonomy" id="488538"/>
    <lineage>
        <taxon>Bacteria</taxon>
        <taxon>Pseudomonadati</taxon>
        <taxon>Pseudomonadota</taxon>
        <taxon>Alphaproteobacteria</taxon>
        <taxon>Candidatus Puniceispirillales</taxon>
        <taxon>Candidatus Puniceispirillaceae</taxon>
        <taxon>Candidatus Puniceispirillum</taxon>
    </lineage>
</organism>
<name>D5BP66_PUNMI</name>
<proteinExistence type="predicted"/>
<reference evidence="1 2" key="1">
    <citation type="journal article" date="2010" name="J. Bacteriol.">
        <title>Complete genome sequence of "Candidatus Puniceispirillum marinum" IMCC1322, a representative of the SAR116 clade in the Alphaproteobacteria.</title>
        <authorList>
            <person name="Oh H.M."/>
            <person name="Kwon K.K."/>
            <person name="Kang I."/>
            <person name="Kang S.G."/>
            <person name="Lee J.H."/>
            <person name="Kim S.J."/>
            <person name="Cho J.C."/>
        </authorList>
    </citation>
    <scope>NUCLEOTIDE SEQUENCE [LARGE SCALE GENOMIC DNA]</scope>
    <source>
        <strain evidence="1 2">IMCC1322</strain>
    </source>
</reference>
<dbReference type="AlphaFoldDB" id="D5BP66"/>
<dbReference type="KEGG" id="apb:SAR116_2257"/>
<keyword evidence="2" id="KW-1185">Reference proteome</keyword>
<evidence type="ECO:0000313" key="2">
    <source>
        <dbReference type="Proteomes" id="UP000007460"/>
    </source>
</evidence>
<dbReference type="STRING" id="488538.SAR116_2257"/>
<dbReference type="Proteomes" id="UP000007460">
    <property type="component" value="Chromosome"/>
</dbReference>
<dbReference type="HOGENOM" id="CLU_2181736_0_0_5"/>
<dbReference type="EMBL" id="CP001751">
    <property type="protein sequence ID" value="ADE40500.1"/>
    <property type="molecule type" value="Genomic_DNA"/>
</dbReference>
<evidence type="ECO:0000313" key="1">
    <source>
        <dbReference type="EMBL" id="ADE40500.1"/>
    </source>
</evidence>
<gene>
    <name evidence="1" type="ordered locus">SAR116_2257</name>
</gene>
<accession>D5BP66</accession>
<protein>
    <submittedName>
        <fullName evidence="1">Putative redox sensing protein</fullName>
    </submittedName>
</protein>
<sequence length="109" mass="12130">MIPIHDKRLREVLSRYGRKGLLRAGADPSGQDNTIYVLINRLRAVEHENLPADMREAEALLLVADATVLPKQGDAVIIENERWRLSSALRIGEAGSRLFQAQLSSADIQ</sequence>
<dbReference type="RefSeq" id="WP_013047127.1">
    <property type="nucleotide sequence ID" value="NC_014010.1"/>
</dbReference>